<proteinExistence type="predicted"/>
<accession>A0ABP8HDE3</accession>
<dbReference type="Pfam" id="PF13586">
    <property type="entry name" value="DDE_Tnp_1_2"/>
    <property type="match status" value="1"/>
</dbReference>
<dbReference type="EMBL" id="BAABGY010000010">
    <property type="protein sequence ID" value="GAA4337729.1"/>
    <property type="molecule type" value="Genomic_DNA"/>
</dbReference>
<dbReference type="Proteomes" id="UP001501725">
    <property type="component" value="Unassembled WGS sequence"/>
</dbReference>
<name>A0ABP8HDE3_9BACT</name>
<evidence type="ECO:0000313" key="3">
    <source>
        <dbReference type="Proteomes" id="UP001501725"/>
    </source>
</evidence>
<sequence length="113" mass="12760">MRLLLTAGQRDDSTQAAALLEGFQPGAVIGDKAYDSDAFVGAVRSSGAEVVIPSKRHRRQQRTIDKDKYKDRNCIERFFGRIKHYRRVATRYDKTDTCFLAFVYLAAALTNAK</sequence>
<evidence type="ECO:0000313" key="2">
    <source>
        <dbReference type="EMBL" id="GAA4337729.1"/>
    </source>
</evidence>
<protein>
    <recommendedName>
        <fullName evidence="1">Transposase DDE domain-containing protein</fullName>
    </recommendedName>
</protein>
<organism evidence="2 3">
    <name type="scientific">Flaviaesturariibacter amylovorans</name>
    <dbReference type="NCBI Taxonomy" id="1084520"/>
    <lineage>
        <taxon>Bacteria</taxon>
        <taxon>Pseudomonadati</taxon>
        <taxon>Bacteroidota</taxon>
        <taxon>Chitinophagia</taxon>
        <taxon>Chitinophagales</taxon>
        <taxon>Chitinophagaceae</taxon>
        <taxon>Flaviaestuariibacter</taxon>
    </lineage>
</organism>
<gene>
    <name evidence="2" type="ORF">GCM10023184_33720</name>
</gene>
<dbReference type="PANTHER" id="PTHR30007">
    <property type="entry name" value="PHP DOMAIN PROTEIN"/>
    <property type="match status" value="1"/>
</dbReference>
<dbReference type="PANTHER" id="PTHR30007:SF1">
    <property type="entry name" value="BLR1914 PROTEIN"/>
    <property type="match status" value="1"/>
</dbReference>
<reference evidence="3" key="1">
    <citation type="journal article" date="2019" name="Int. J. Syst. Evol. Microbiol.">
        <title>The Global Catalogue of Microorganisms (GCM) 10K type strain sequencing project: providing services to taxonomists for standard genome sequencing and annotation.</title>
        <authorList>
            <consortium name="The Broad Institute Genomics Platform"/>
            <consortium name="The Broad Institute Genome Sequencing Center for Infectious Disease"/>
            <person name="Wu L."/>
            <person name="Ma J."/>
        </authorList>
    </citation>
    <scope>NUCLEOTIDE SEQUENCE [LARGE SCALE GENOMIC DNA]</scope>
    <source>
        <strain evidence="3">JCM 17919</strain>
    </source>
</reference>
<feature type="domain" description="Transposase DDE" evidence="1">
    <location>
        <begin position="28"/>
        <end position="111"/>
    </location>
</feature>
<evidence type="ECO:0000259" key="1">
    <source>
        <dbReference type="Pfam" id="PF13586"/>
    </source>
</evidence>
<keyword evidence="3" id="KW-1185">Reference proteome</keyword>
<dbReference type="InterPro" id="IPR025668">
    <property type="entry name" value="Tnp_DDE_dom"/>
</dbReference>
<comment type="caution">
    <text evidence="2">The sequence shown here is derived from an EMBL/GenBank/DDBJ whole genome shotgun (WGS) entry which is preliminary data.</text>
</comment>